<dbReference type="Proteomes" id="UP000789759">
    <property type="component" value="Unassembled WGS sequence"/>
</dbReference>
<dbReference type="InterPro" id="IPR001005">
    <property type="entry name" value="SANT/Myb"/>
</dbReference>
<dbReference type="Gene3D" id="1.10.10.60">
    <property type="entry name" value="Homeodomain-like"/>
    <property type="match status" value="1"/>
</dbReference>
<comment type="caution">
    <text evidence="3">The sequence shown here is derived from an EMBL/GenBank/DDBJ whole genome shotgun (WGS) entry which is preliminary data.</text>
</comment>
<accession>A0A9N9CSE4</accession>
<dbReference type="EMBL" id="CAJVQA010005009">
    <property type="protein sequence ID" value="CAG8611176.1"/>
    <property type="molecule type" value="Genomic_DNA"/>
</dbReference>
<dbReference type="AlphaFoldDB" id="A0A9N9CSE4"/>
<organism evidence="3 4">
    <name type="scientific">Cetraspora pellucida</name>
    <dbReference type="NCBI Taxonomy" id="1433469"/>
    <lineage>
        <taxon>Eukaryota</taxon>
        <taxon>Fungi</taxon>
        <taxon>Fungi incertae sedis</taxon>
        <taxon>Mucoromycota</taxon>
        <taxon>Glomeromycotina</taxon>
        <taxon>Glomeromycetes</taxon>
        <taxon>Diversisporales</taxon>
        <taxon>Gigasporaceae</taxon>
        <taxon>Cetraspora</taxon>
    </lineage>
</organism>
<dbReference type="InterPro" id="IPR044822">
    <property type="entry name" value="Myb_DNA-bind_4"/>
</dbReference>
<evidence type="ECO:0000259" key="2">
    <source>
        <dbReference type="PROSITE" id="PS50090"/>
    </source>
</evidence>
<reference evidence="3" key="1">
    <citation type="submission" date="2021-06" db="EMBL/GenBank/DDBJ databases">
        <authorList>
            <person name="Kallberg Y."/>
            <person name="Tangrot J."/>
            <person name="Rosling A."/>
        </authorList>
    </citation>
    <scope>NUCLEOTIDE SEQUENCE</scope>
    <source>
        <strain evidence="3">FL966</strain>
    </source>
</reference>
<dbReference type="Pfam" id="PF13837">
    <property type="entry name" value="Myb_DNA-bind_4"/>
    <property type="match status" value="1"/>
</dbReference>
<evidence type="ECO:0000256" key="1">
    <source>
        <dbReference type="SAM" id="MobiDB-lite"/>
    </source>
</evidence>
<evidence type="ECO:0000313" key="4">
    <source>
        <dbReference type="Proteomes" id="UP000789759"/>
    </source>
</evidence>
<keyword evidence="4" id="KW-1185">Reference proteome</keyword>
<feature type="region of interest" description="Disordered" evidence="1">
    <location>
        <begin position="216"/>
        <end position="236"/>
    </location>
</feature>
<sequence length="236" mass="26768">MWTDDQLRLLIDERKNRNADYYNISGNSRVNFWNSIANTINERFGTTYTGHQCNNRFQNLVRDYNLGAKLERGAEQMNDILKNLILIFRRDLNIETPFDILHNANTSTKRCRCNRTPLLTYEVSSILSTSCHESTTNQRNRSALPIWRVPSRRDENSNRDNVNSAVGHSLANVNDVCGDSGNNTNDASRNLSNVTYSSSSELINITSALNLFASQNDSDLSMPDIGRPLESINEES</sequence>
<gene>
    <name evidence="3" type="ORF">CPELLU_LOCUS7459</name>
</gene>
<proteinExistence type="predicted"/>
<protein>
    <submittedName>
        <fullName evidence="3">14427_t:CDS:1</fullName>
    </submittedName>
</protein>
<feature type="domain" description="Myb-like" evidence="2">
    <location>
        <begin position="1"/>
        <end position="61"/>
    </location>
</feature>
<dbReference type="OrthoDB" id="2426857at2759"/>
<dbReference type="PROSITE" id="PS50090">
    <property type="entry name" value="MYB_LIKE"/>
    <property type="match status" value="1"/>
</dbReference>
<name>A0A9N9CSE4_9GLOM</name>
<evidence type="ECO:0000313" key="3">
    <source>
        <dbReference type="EMBL" id="CAG8611176.1"/>
    </source>
</evidence>